<dbReference type="AlphaFoldDB" id="A0AAN6S441"/>
<feature type="region of interest" description="Disordered" evidence="6">
    <location>
        <begin position="1"/>
        <end position="21"/>
    </location>
</feature>
<evidence type="ECO:0000256" key="4">
    <source>
        <dbReference type="ARBA" id="ARBA00022989"/>
    </source>
</evidence>
<feature type="transmembrane region" description="Helical" evidence="7">
    <location>
        <begin position="313"/>
        <end position="330"/>
    </location>
</feature>
<evidence type="ECO:0000256" key="7">
    <source>
        <dbReference type="SAM" id="Phobius"/>
    </source>
</evidence>
<organism evidence="8 9">
    <name type="scientific">Diplogelasinospora grovesii</name>
    <dbReference type="NCBI Taxonomy" id="303347"/>
    <lineage>
        <taxon>Eukaryota</taxon>
        <taxon>Fungi</taxon>
        <taxon>Dikarya</taxon>
        <taxon>Ascomycota</taxon>
        <taxon>Pezizomycotina</taxon>
        <taxon>Sordariomycetes</taxon>
        <taxon>Sordariomycetidae</taxon>
        <taxon>Sordariales</taxon>
        <taxon>Diplogelasinosporaceae</taxon>
        <taxon>Diplogelasinospora</taxon>
    </lineage>
</organism>
<reference evidence="9" key="1">
    <citation type="journal article" date="2023" name="Mol. Phylogenet. Evol.">
        <title>Genome-scale phylogeny and comparative genomics of the fungal order Sordariales.</title>
        <authorList>
            <person name="Hensen N."/>
            <person name="Bonometti L."/>
            <person name="Westerberg I."/>
            <person name="Brannstrom I.O."/>
            <person name="Guillou S."/>
            <person name="Cros-Aarteil S."/>
            <person name="Calhoun S."/>
            <person name="Haridas S."/>
            <person name="Kuo A."/>
            <person name="Mondo S."/>
            <person name="Pangilinan J."/>
            <person name="Riley R."/>
            <person name="LaButti K."/>
            <person name="Andreopoulos B."/>
            <person name="Lipzen A."/>
            <person name="Chen C."/>
            <person name="Yan M."/>
            <person name="Daum C."/>
            <person name="Ng V."/>
            <person name="Clum A."/>
            <person name="Steindorff A."/>
            <person name="Ohm R.A."/>
            <person name="Martin F."/>
            <person name="Silar P."/>
            <person name="Natvig D.O."/>
            <person name="Lalanne C."/>
            <person name="Gautier V."/>
            <person name="Ament-Velasquez S.L."/>
            <person name="Kruys A."/>
            <person name="Hutchinson M.I."/>
            <person name="Powell A.J."/>
            <person name="Barry K."/>
            <person name="Miller A.N."/>
            <person name="Grigoriev I.V."/>
            <person name="Debuchy R."/>
            <person name="Gladieux P."/>
            <person name="Hiltunen Thoren M."/>
            <person name="Johannesson H."/>
        </authorList>
    </citation>
    <scope>NUCLEOTIDE SEQUENCE [LARGE SCALE GENOMIC DNA]</scope>
    <source>
        <strain evidence="9">CBS 340.73</strain>
    </source>
</reference>
<dbReference type="NCBIfam" id="TIGR00797">
    <property type="entry name" value="matE"/>
    <property type="match status" value="1"/>
</dbReference>
<keyword evidence="4 7" id="KW-1133">Transmembrane helix</keyword>
<gene>
    <name evidence="8" type="ORF">QBC46DRAFT_313655</name>
</gene>
<evidence type="ECO:0000256" key="2">
    <source>
        <dbReference type="ARBA" id="ARBA00010199"/>
    </source>
</evidence>
<feature type="region of interest" description="Disordered" evidence="6">
    <location>
        <begin position="174"/>
        <end position="206"/>
    </location>
</feature>
<dbReference type="GO" id="GO:0015297">
    <property type="term" value="F:antiporter activity"/>
    <property type="evidence" value="ECO:0007669"/>
    <property type="project" value="InterPro"/>
</dbReference>
<evidence type="ECO:0000256" key="3">
    <source>
        <dbReference type="ARBA" id="ARBA00022692"/>
    </source>
</evidence>
<feature type="transmembrane region" description="Helical" evidence="7">
    <location>
        <begin position="631"/>
        <end position="651"/>
    </location>
</feature>
<feature type="transmembrane region" description="Helical" evidence="7">
    <location>
        <begin position="377"/>
        <end position="399"/>
    </location>
</feature>
<comment type="similarity">
    <text evidence="2">Belongs to the multi antimicrobial extrusion (MATE) (TC 2.A.66.1) family.</text>
</comment>
<feature type="transmembrane region" description="Helical" evidence="7">
    <location>
        <begin position="570"/>
        <end position="592"/>
    </location>
</feature>
<proteinExistence type="inferred from homology"/>
<feature type="transmembrane region" description="Helical" evidence="7">
    <location>
        <begin position="604"/>
        <end position="625"/>
    </location>
</feature>
<dbReference type="Pfam" id="PF01554">
    <property type="entry name" value="MatE"/>
    <property type="match status" value="2"/>
</dbReference>
<dbReference type="EMBL" id="MU853796">
    <property type="protein sequence ID" value="KAK3940412.1"/>
    <property type="molecule type" value="Genomic_DNA"/>
</dbReference>
<keyword evidence="5 7" id="KW-0472">Membrane</keyword>
<dbReference type="InterPro" id="IPR045069">
    <property type="entry name" value="MATE_euk"/>
</dbReference>
<protein>
    <submittedName>
        <fullName evidence="8">Mate-domain-containing protein</fullName>
    </submittedName>
</protein>
<evidence type="ECO:0000256" key="1">
    <source>
        <dbReference type="ARBA" id="ARBA00004141"/>
    </source>
</evidence>
<dbReference type="Proteomes" id="UP001303473">
    <property type="component" value="Unassembled WGS sequence"/>
</dbReference>
<keyword evidence="9" id="KW-1185">Reference proteome</keyword>
<name>A0AAN6S441_9PEZI</name>
<dbReference type="InterPro" id="IPR002528">
    <property type="entry name" value="MATE_fam"/>
</dbReference>
<feature type="transmembrane region" description="Helical" evidence="7">
    <location>
        <begin position="345"/>
        <end position="365"/>
    </location>
</feature>
<evidence type="ECO:0000256" key="6">
    <source>
        <dbReference type="SAM" id="MobiDB-lite"/>
    </source>
</evidence>
<comment type="caution">
    <text evidence="8">The sequence shown here is derived from an EMBL/GenBank/DDBJ whole genome shotgun (WGS) entry which is preliminary data.</text>
</comment>
<evidence type="ECO:0000313" key="8">
    <source>
        <dbReference type="EMBL" id="KAK3940412.1"/>
    </source>
</evidence>
<sequence length="686" mass="73912">MSEHGSPSRPASGSEPINIGSAGARRGSVLANFLPVESLPIPIPALPSSFLATSPIVREILERDIQDCSSGCASEDEEDEEDRPHHQANGSHITDAQLAFHPNGVAYGCGYSTVALPGMDRPVPNPREVEESLQAELELLRDNDLIPPSSSQRHRSGSVVDSLYRSVFSTRVKDHEEAVETTPLLQQDSRDGREEEAEGAPTPPPEEIVERWEEAVANQSIKTTWQREAKTLVAYSAPLIATFLLHYSVTIGSVLTVGRLGMVELAAVNLATMTASITCYVPVQGLATCLDTLCAQAYGSGHKHLVGLQAQRMTWLLWLLMVPIAVLWWFSEPILRSLVPGEETAQLAALYLRVLILGMPGVAAFESGKRFVQSQGLFHATTYTLLIGAPLSFFQNWLFVFKLNWHFAGAATAMAVTQNLLPLLLVLYVRCFEGSECWKGFSWKAFSNWGPMIKLALPGMIMIEAQFSVLEILTIAAGQFGTAQLAAQSVLVTVTSTSFNIPFPLAIATSTRVANLIGAHLSSAAQTTAKVAIAAGCLVGLFNLTILATLRRQLALVFTADKDVVEIASTAMLVCAVMQVFDSLAAVSHGLLRGVGRQAIGGYANLFSYYFVALPISLSTAFALGWKLSGLWIGVTLGLAVVSALELLYLYNADWESAVAAAEARMKSEDASNINAEPKATQNGHN</sequence>
<dbReference type="PANTHER" id="PTHR11206">
    <property type="entry name" value="MULTIDRUG RESISTANCE PROTEIN"/>
    <property type="match status" value="1"/>
</dbReference>
<feature type="region of interest" description="Disordered" evidence="6">
    <location>
        <begin position="68"/>
        <end position="89"/>
    </location>
</feature>
<dbReference type="GO" id="GO:0042910">
    <property type="term" value="F:xenobiotic transmembrane transporter activity"/>
    <property type="evidence" value="ECO:0007669"/>
    <property type="project" value="InterPro"/>
</dbReference>
<keyword evidence="3 7" id="KW-0812">Transmembrane</keyword>
<feature type="transmembrane region" description="Helical" evidence="7">
    <location>
        <begin position="531"/>
        <end position="550"/>
    </location>
</feature>
<evidence type="ECO:0000313" key="9">
    <source>
        <dbReference type="Proteomes" id="UP001303473"/>
    </source>
</evidence>
<accession>A0AAN6S441</accession>
<dbReference type="GO" id="GO:1990961">
    <property type="term" value="P:xenobiotic detoxification by transmembrane export across the plasma membrane"/>
    <property type="evidence" value="ECO:0007669"/>
    <property type="project" value="InterPro"/>
</dbReference>
<dbReference type="CDD" id="cd13132">
    <property type="entry name" value="MATE_eukaryotic"/>
    <property type="match status" value="1"/>
</dbReference>
<evidence type="ECO:0000256" key="5">
    <source>
        <dbReference type="ARBA" id="ARBA00023136"/>
    </source>
</evidence>
<dbReference type="GO" id="GO:0016020">
    <property type="term" value="C:membrane"/>
    <property type="evidence" value="ECO:0007669"/>
    <property type="project" value="UniProtKB-SubCell"/>
</dbReference>
<comment type="subcellular location">
    <subcellularLocation>
        <location evidence="1">Membrane</location>
        <topology evidence="1">Multi-pass membrane protein</topology>
    </subcellularLocation>
</comment>
<feature type="transmembrane region" description="Helical" evidence="7">
    <location>
        <begin position="405"/>
        <end position="429"/>
    </location>
</feature>